<proteinExistence type="predicted"/>
<dbReference type="SUPFAM" id="SSF56935">
    <property type="entry name" value="Porins"/>
    <property type="match status" value="1"/>
</dbReference>
<feature type="signal peptide" evidence="1">
    <location>
        <begin position="1"/>
        <end position="19"/>
    </location>
</feature>
<keyword evidence="1" id="KW-0732">Signal</keyword>
<protein>
    <recommendedName>
        <fullName evidence="4">Outer membrane protein beta-barrel domain-containing protein</fullName>
    </recommendedName>
</protein>
<dbReference type="EMBL" id="CAAHFH010000002">
    <property type="protein sequence ID" value="VGO22201.1"/>
    <property type="molecule type" value="Genomic_DNA"/>
</dbReference>
<evidence type="ECO:0000313" key="3">
    <source>
        <dbReference type="Proteomes" id="UP000346198"/>
    </source>
</evidence>
<name>A0A6C2USH0_9BACT</name>
<dbReference type="AlphaFoldDB" id="A0A6C2USH0"/>
<sequence length="302" mass="33178">MMKHWLSGFILLTAFSAIAETNAPPRGGPPLGWSTSVRGGSVYNFETDMDGGGNFSLHRYSVDAGLAYLFKADRMISLSVGYGLDDYDFSGVERQPWNNIENYRVSSFTRWALDEEWSLFAIPSVRSYGEKGSSFDDTLTGAFIGGASYKFSDRLTLGPGFAVAGQIEDDARYFPVLLLDWKITERLSLGTGSGGASSSGPGLTLSYTASKQWIYELSARYERRRFRLDKNNRFAPGGVGEDRNIPITGSITYQLYPGTSLSGIIGSSFGGRLRVEDRSGNKLRSEDYDPAAFAGLILKIRM</sequence>
<evidence type="ECO:0008006" key="4">
    <source>
        <dbReference type="Google" id="ProtNLM"/>
    </source>
</evidence>
<feature type="chain" id="PRO_5025495582" description="Outer membrane protein beta-barrel domain-containing protein" evidence="1">
    <location>
        <begin position="20"/>
        <end position="302"/>
    </location>
</feature>
<keyword evidence="3" id="KW-1185">Reference proteome</keyword>
<gene>
    <name evidence="2" type="ORF">SCARR_04283</name>
</gene>
<dbReference type="Proteomes" id="UP000346198">
    <property type="component" value="Unassembled WGS sequence"/>
</dbReference>
<organism evidence="2 3">
    <name type="scientific">Pontiella sulfatireligans</name>
    <dbReference type="NCBI Taxonomy" id="2750658"/>
    <lineage>
        <taxon>Bacteria</taxon>
        <taxon>Pseudomonadati</taxon>
        <taxon>Kiritimatiellota</taxon>
        <taxon>Kiritimatiellia</taxon>
        <taxon>Kiritimatiellales</taxon>
        <taxon>Pontiellaceae</taxon>
        <taxon>Pontiella</taxon>
    </lineage>
</organism>
<evidence type="ECO:0000313" key="2">
    <source>
        <dbReference type="EMBL" id="VGO22201.1"/>
    </source>
</evidence>
<evidence type="ECO:0000256" key="1">
    <source>
        <dbReference type="SAM" id="SignalP"/>
    </source>
</evidence>
<accession>A0A6C2USH0</accession>
<reference evidence="2 3" key="1">
    <citation type="submission" date="2019-04" db="EMBL/GenBank/DDBJ databases">
        <authorList>
            <person name="Van Vliet M D."/>
        </authorList>
    </citation>
    <scope>NUCLEOTIDE SEQUENCE [LARGE SCALE GENOMIC DNA]</scope>
    <source>
        <strain evidence="2 3">F21</strain>
    </source>
</reference>